<dbReference type="RefSeq" id="WP_088617576.1">
    <property type="nucleotide sequence ID" value="NZ_CP022129.1"/>
</dbReference>
<dbReference type="InterPro" id="IPR037479">
    <property type="entry name" value="Tauto_MSAD"/>
</dbReference>
<name>A0A1Z4BTY2_9GAMM</name>
<dbReference type="SUPFAM" id="SSF55331">
    <property type="entry name" value="Tautomerase/MIF"/>
    <property type="match status" value="1"/>
</dbReference>
<dbReference type="EMBL" id="CP022129">
    <property type="protein sequence ID" value="ASF44693.1"/>
    <property type="molecule type" value="Genomic_DNA"/>
</dbReference>
<evidence type="ECO:0000313" key="2">
    <source>
        <dbReference type="Proteomes" id="UP000197019"/>
    </source>
</evidence>
<dbReference type="AlphaFoldDB" id="A0A1Z4BTY2"/>
<dbReference type="OrthoDB" id="9804765at2"/>
<organism evidence="1 2">
    <name type="scientific">Methylovulum psychrotolerans</name>
    <dbReference type="NCBI Taxonomy" id="1704499"/>
    <lineage>
        <taxon>Bacteria</taxon>
        <taxon>Pseudomonadati</taxon>
        <taxon>Pseudomonadota</taxon>
        <taxon>Gammaproteobacteria</taxon>
        <taxon>Methylococcales</taxon>
        <taxon>Methylococcaceae</taxon>
        <taxon>Methylovulum</taxon>
    </lineage>
</organism>
<sequence length="129" mass="14540">MAQVKIYGLAEKLNPIKQLLSEIIHSCVMDALGMPADKRAQRFFPLVPEDFLMPGGRSDAYTIIEISLITGRSVATRKRLIRLLFDRINAQLGIDVMDIEICLYESPACNWGFRGLHGDEVTLNYDINV</sequence>
<dbReference type="PANTHER" id="PTHR38460:SF1">
    <property type="entry name" value="TAUTOMERASE YOLI-RELATED"/>
    <property type="match status" value="1"/>
</dbReference>
<protein>
    <submittedName>
        <fullName evidence="1">Tautomerase family protein</fullName>
    </submittedName>
</protein>
<dbReference type="Proteomes" id="UP000197019">
    <property type="component" value="Chromosome"/>
</dbReference>
<reference evidence="1 2" key="1">
    <citation type="submission" date="2017-06" db="EMBL/GenBank/DDBJ databases">
        <title>Genome Sequencing of the methanotroph Methylovulum psychrotolerants str. HV10-M2 isolated from a high-altitude environment.</title>
        <authorList>
            <person name="Mateos-Rivera A."/>
        </authorList>
    </citation>
    <scope>NUCLEOTIDE SEQUENCE [LARGE SCALE GENOMIC DNA]</scope>
    <source>
        <strain evidence="1 2">HV10_M2</strain>
    </source>
</reference>
<gene>
    <name evidence="1" type="ORF">CEK71_00665</name>
</gene>
<dbReference type="KEGG" id="mpsy:CEK71_00665"/>
<keyword evidence="2" id="KW-1185">Reference proteome</keyword>
<dbReference type="PANTHER" id="PTHR38460">
    <property type="entry name" value="TAUTOMERASE YOLI-RELATED"/>
    <property type="match status" value="1"/>
</dbReference>
<dbReference type="Gene3D" id="3.30.429.10">
    <property type="entry name" value="Macrophage Migration Inhibitory Factor"/>
    <property type="match status" value="1"/>
</dbReference>
<accession>A0A1Z4BTY2</accession>
<dbReference type="InterPro" id="IPR014347">
    <property type="entry name" value="Tautomerase/MIF_sf"/>
</dbReference>
<evidence type="ECO:0000313" key="1">
    <source>
        <dbReference type="EMBL" id="ASF44693.1"/>
    </source>
</evidence>
<proteinExistence type="predicted"/>
<dbReference type="Pfam" id="PF14552">
    <property type="entry name" value="Tautomerase_2"/>
    <property type="match status" value="1"/>
</dbReference>